<comment type="similarity">
    <text evidence="1 2">Belongs to the NAC-beta family.</text>
</comment>
<keyword evidence="5" id="KW-1185">Reference proteome</keyword>
<dbReference type="Pfam" id="PF01849">
    <property type="entry name" value="NAC"/>
    <property type="match status" value="1"/>
</dbReference>
<dbReference type="SMART" id="SM01407">
    <property type="entry name" value="NAC"/>
    <property type="match status" value="1"/>
</dbReference>
<name>A0A8C4ZDV3_GADMO</name>
<reference evidence="4" key="1">
    <citation type="submission" date="2025-08" db="UniProtKB">
        <authorList>
            <consortium name="Ensembl"/>
        </authorList>
    </citation>
    <scope>IDENTIFICATION</scope>
</reference>
<dbReference type="PROSITE" id="PS51151">
    <property type="entry name" value="NAC_AB"/>
    <property type="match status" value="1"/>
</dbReference>
<dbReference type="Proteomes" id="UP000694546">
    <property type="component" value="Chromosome 8"/>
</dbReference>
<proteinExistence type="inferred from homology"/>
<sequence length="162" mass="17427">MKENVLIVMNQEKLAKLQSQVRIGGKGTPRRKKKIVHRTATAEDKKLQSSLKKLVVNNIAGIEEVNMIKDDGMVIHFNNPKVQASLAANTFAVTGHAETVPLTELLPGILTQLGSDSLSNLRQLAQRFPGPRPGAYSGGPWAGGGGHLVQDFGEASKGEDNH</sequence>
<evidence type="ECO:0000259" key="3">
    <source>
        <dbReference type="PROSITE" id="PS51151"/>
    </source>
</evidence>
<dbReference type="Gene3D" id="2.20.70.30">
    <property type="entry name" value="Nascent polypeptide-associated complex domain"/>
    <property type="match status" value="1"/>
</dbReference>
<feature type="domain" description="NAC-A/B" evidence="3">
    <location>
        <begin position="41"/>
        <end position="106"/>
    </location>
</feature>
<accession>A0A8C4ZDV3</accession>
<reference evidence="4" key="2">
    <citation type="submission" date="2025-09" db="UniProtKB">
        <authorList>
            <consortium name="Ensembl"/>
        </authorList>
    </citation>
    <scope>IDENTIFICATION</scope>
</reference>
<evidence type="ECO:0000256" key="2">
    <source>
        <dbReference type="RuleBase" id="RU361272"/>
    </source>
</evidence>
<dbReference type="GeneTree" id="ENSGT00940000153288"/>
<dbReference type="InterPro" id="IPR039370">
    <property type="entry name" value="BTF3"/>
</dbReference>
<dbReference type="PANTHER" id="PTHR10351">
    <property type="entry name" value="TRANSCRIPTION FACTOR BTF3 FAMILY MEMBER"/>
    <property type="match status" value="1"/>
</dbReference>
<dbReference type="CDD" id="cd22055">
    <property type="entry name" value="NAC_BTF3"/>
    <property type="match status" value="1"/>
</dbReference>
<dbReference type="InterPro" id="IPR038187">
    <property type="entry name" value="NAC_A/B_dom_sf"/>
</dbReference>
<protein>
    <recommendedName>
        <fullName evidence="2">Transcription factor BTF3</fullName>
    </recommendedName>
</protein>
<dbReference type="InterPro" id="IPR002715">
    <property type="entry name" value="Nas_poly-pep-assoc_cplx_dom"/>
</dbReference>
<dbReference type="Ensembl" id="ENSGMOT00000013095.2">
    <property type="protein sequence ID" value="ENSGMOP00000012758.2"/>
    <property type="gene ID" value="ENSGMOG00000011928.2"/>
</dbReference>
<organism evidence="4 5">
    <name type="scientific">Gadus morhua</name>
    <name type="common">Atlantic cod</name>
    <dbReference type="NCBI Taxonomy" id="8049"/>
    <lineage>
        <taxon>Eukaryota</taxon>
        <taxon>Metazoa</taxon>
        <taxon>Chordata</taxon>
        <taxon>Craniata</taxon>
        <taxon>Vertebrata</taxon>
        <taxon>Euteleostomi</taxon>
        <taxon>Actinopterygii</taxon>
        <taxon>Neopterygii</taxon>
        <taxon>Teleostei</taxon>
        <taxon>Neoteleostei</taxon>
        <taxon>Acanthomorphata</taxon>
        <taxon>Zeiogadaria</taxon>
        <taxon>Gadariae</taxon>
        <taxon>Gadiformes</taxon>
        <taxon>Gadoidei</taxon>
        <taxon>Gadidae</taxon>
        <taxon>Gadus</taxon>
    </lineage>
</organism>
<evidence type="ECO:0000313" key="5">
    <source>
        <dbReference type="Proteomes" id="UP000694546"/>
    </source>
</evidence>
<evidence type="ECO:0000313" key="4">
    <source>
        <dbReference type="Ensembl" id="ENSGMOP00000012758.2"/>
    </source>
</evidence>
<dbReference type="AlphaFoldDB" id="A0A8C4ZDV3"/>
<evidence type="ECO:0000256" key="1">
    <source>
        <dbReference type="ARBA" id="ARBA00005296"/>
    </source>
</evidence>